<dbReference type="OrthoDB" id="5242066at2"/>
<dbReference type="Proteomes" id="UP000198703">
    <property type="component" value="Unassembled WGS sequence"/>
</dbReference>
<dbReference type="InterPro" id="IPR052698">
    <property type="entry name" value="MoCofactor_Util/Proc"/>
</dbReference>
<evidence type="ECO:0000259" key="2">
    <source>
        <dbReference type="Pfam" id="PF13478"/>
    </source>
</evidence>
<dbReference type="PANTHER" id="PTHR30388">
    <property type="entry name" value="ALDEHYDE OXIDOREDUCTASE MOLYBDENUM COFACTOR ASSEMBLY PROTEIN"/>
    <property type="match status" value="1"/>
</dbReference>
<dbReference type="InterPro" id="IPR027051">
    <property type="entry name" value="XdhC_Rossmann_dom"/>
</dbReference>
<accession>A0A1H4F450</accession>
<feature type="domain" description="XdhC Rossmann" evidence="2">
    <location>
        <begin position="120"/>
        <end position="246"/>
    </location>
</feature>
<dbReference type="EMBL" id="FNQM01000018">
    <property type="protein sequence ID" value="SEA91720.1"/>
    <property type="molecule type" value="Genomic_DNA"/>
</dbReference>
<dbReference type="STRING" id="89524.SAMN05444370_11814"/>
<reference evidence="3 4" key="1">
    <citation type="submission" date="2016-10" db="EMBL/GenBank/DDBJ databases">
        <authorList>
            <person name="de Groot N.N."/>
        </authorList>
    </citation>
    <scope>NUCLEOTIDE SEQUENCE [LARGE SCALE GENOMIC DNA]</scope>
    <source>
        <strain evidence="3 4">DSM 15345</strain>
    </source>
</reference>
<name>A0A1H4F450_9RHOB</name>
<protein>
    <submittedName>
        <fullName evidence="3">Xanthine dehydrogenase accessory factor</fullName>
    </submittedName>
</protein>
<keyword evidence="4" id="KW-1185">Reference proteome</keyword>
<dbReference type="AlphaFoldDB" id="A0A1H4F450"/>
<dbReference type="InterPro" id="IPR003777">
    <property type="entry name" value="XdhC_CoxI"/>
</dbReference>
<evidence type="ECO:0000259" key="1">
    <source>
        <dbReference type="Pfam" id="PF02625"/>
    </source>
</evidence>
<dbReference type="Gene3D" id="3.40.50.720">
    <property type="entry name" value="NAD(P)-binding Rossmann-like Domain"/>
    <property type="match status" value="1"/>
</dbReference>
<dbReference type="RefSeq" id="WP_093255677.1">
    <property type="nucleotide sequence ID" value="NZ_FNQM01000018.1"/>
</dbReference>
<evidence type="ECO:0000313" key="4">
    <source>
        <dbReference type="Proteomes" id="UP000198703"/>
    </source>
</evidence>
<dbReference type="Pfam" id="PF02625">
    <property type="entry name" value="XdhC_CoxI"/>
    <property type="match status" value="1"/>
</dbReference>
<organism evidence="3 4">
    <name type="scientific">Rubrimonas cliftonensis</name>
    <dbReference type="NCBI Taxonomy" id="89524"/>
    <lineage>
        <taxon>Bacteria</taxon>
        <taxon>Pseudomonadati</taxon>
        <taxon>Pseudomonadota</taxon>
        <taxon>Alphaproteobacteria</taxon>
        <taxon>Rhodobacterales</taxon>
        <taxon>Paracoccaceae</taxon>
        <taxon>Rubrimonas</taxon>
    </lineage>
</organism>
<dbReference type="Pfam" id="PF13478">
    <property type="entry name" value="XdhC_C"/>
    <property type="match status" value="1"/>
</dbReference>
<proteinExistence type="predicted"/>
<evidence type="ECO:0000313" key="3">
    <source>
        <dbReference type="EMBL" id="SEA91720.1"/>
    </source>
</evidence>
<feature type="domain" description="XdhC- CoxI" evidence="1">
    <location>
        <begin position="14"/>
        <end position="78"/>
    </location>
</feature>
<sequence>MGPDAVFDAIQALRAGGRPFAVVTVLRTEDATSARPGDKAAIDADGAIIGHLGGACVRRAAREAAAALAEGATPRVIRVRPADRVVDLTDADGAAVYRSGCPSGGSVELLVEPFAPAPRLAVWGDGAVAQALLTLGAGMGLRSEARDAATRAEGAEGAGDAALGPRDAAVVATQGLGDLPALREALASGAGFLGMVASRRKAAALSARLAAEGAEPGRLAALRSPVGLQIGALAPEEIAVSILAEMVAARRLAAACSGAAG</sequence>
<gene>
    <name evidence="3" type="ORF">SAMN05444370_11814</name>
</gene>
<dbReference type="PANTHER" id="PTHR30388:SF6">
    <property type="entry name" value="XANTHINE DEHYDROGENASE SUBUNIT A-RELATED"/>
    <property type="match status" value="1"/>
</dbReference>